<dbReference type="OrthoDB" id="44820at2759"/>
<organism evidence="2 3">
    <name type="scientific">Synaphobranchus kaupii</name>
    <name type="common">Kaup's arrowtooth eel</name>
    <dbReference type="NCBI Taxonomy" id="118154"/>
    <lineage>
        <taxon>Eukaryota</taxon>
        <taxon>Metazoa</taxon>
        <taxon>Chordata</taxon>
        <taxon>Craniata</taxon>
        <taxon>Vertebrata</taxon>
        <taxon>Euteleostomi</taxon>
        <taxon>Actinopterygii</taxon>
        <taxon>Neopterygii</taxon>
        <taxon>Teleostei</taxon>
        <taxon>Anguilliformes</taxon>
        <taxon>Synaphobranchidae</taxon>
        <taxon>Synaphobranchus</taxon>
    </lineage>
</organism>
<dbReference type="InterPro" id="IPR018790">
    <property type="entry name" value="DUF2358"/>
</dbReference>
<feature type="compositionally biased region" description="Polar residues" evidence="1">
    <location>
        <begin position="260"/>
        <end position="271"/>
    </location>
</feature>
<accession>A0A9Q1IIP1</accession>
<dbReference type="Proteomes" id="UP001152622">
    <property type="component" value="Chromosome 14"/>
</dbReference>
<comment type="caution">
    <text evidence="2">The sequence shown here is derived from an EMBL/GenBank/DDBJ whole genome shotgun (WGS) entry which is preliminary data.</text>
</comment>
<evidence type="ECO:0000313" key="2">
    <source>
        <dbReference type="EMBL" id="KAJ8341985.1"/>
    </source>
</evidence>
<reference evidence="2" key="1">
    <citation type="journal article" date="2023" name="Science">
        <title>Genome structures resolve the early diversification of teleost fishes.</title>
        <authorList>
            <person name="Parey E."/>
            <person name="Louis A."/>
            <person name="Montfort J."/>
            <person name="Bouchez O."/>
            <person name="Roques C."/>
            <person name="Iampietro C."/>
            <person name="Lluch J."/>
            <person name="Castinel A."/>
            <person name="Donnadieu C."/>
            <person name="Desvignes T."/>
            <person name="Floi Bucao C."/>
            <person name="Jouanno E."/>
            <person name="Wen M."/>
            <person name="Mejri S."/>
            <person name="Dirks R."/>
            <person name="Jansen H."/>
            <person name="Henkel C."/>
            <person name="Chen W.J."/>
            <person name="Zahm M."/>
            <person name="Cabau C."/>
            <person name="Klopp C."/>
            <person name="Thompson A.W."/>
            <person name="Robinson-Rechavi M."/>
            <person name="Braasch I."/>
            <person name="Lecointre G."/>
            <person name="Bobe J."/>
            <person name="Postlethwait J.H."/>
            <person name="Berthelot C."/>
            <person name="Roest Crollius H."/>
            <person name="Guiguen Y."/>
        </authorList>
    </citation>
    <scope>NUCLEOTIDE SEQUENCE</scope>
    <source>
        <strain evidence="2">WJC10195</strain>
    </source>
</reference>
<proteinExistence type="predicted"/>
<sequence>MRSVTLCRARTQLGKNQEKQDREVKEENHLVLGLRFLRVIGGIAFWVRCGRSHGYRHPIKRQCWSLTQTLDLQRSGLSRPISCFSRALAPPSHLRYQTVRQSPWDSSLPCPARHMGHQVLNVGLEEDWDETISLCVLPGPGEHEGQSTLVEVHLLRKTRLGELLASGVGRPGEFLFPLTTVDGRREDDINVSGEGEGGERRRDGQTRVEESFRSLFEAERCPAPFMWGSQFYCFHSPEAEHSPGHSSKSSLRTGLDVQASGLSQGPSISHCSHTETQGGEETEREREWEREEKLALMYERLRIELPSFFRKNHDYGMYSTDLEFINGLLHTQTRGRGWYQLTLTTWKLLCAFYFADVRLEVLKLTKHSEDGTVRARWRLRGLPFHLVLLRFYRKDKTHLYRTYDAFSTFYLGPDGLIHRHRVEKVMEATPPALPRVTSLLAGALVSLGIQEPRLALNFPFLQSSFRVGRQ</sequence>
<protein>
    <submittedName>
        <fullName evidence="2">Uncharacterized protein</fullName>
    </submittedName>
</protein>
<feature type="compositionally biased region" description="Basic and acidic residues" evidence="1">
    <location>
        <begin position="197"/>
        <end position="207"/>
    </location>
</feature>
<dbReference type="PANTHER" id="PTHR31094">
    <property type="entry name" value="RIKEN CDNA 2310061I04 GENE"/>
    <property type="match status" value="1"/>
</dbReference>
<dbReference type="AlphaFoldDB" id="A0A9Q1IIP1"/>
<evidence type="ECO:0000313" key="3">
    <source>
        <dbReference type="Proteomes" id="UP001152622"/>
    </source>
</evidence>
<gene>
    <name evidence="2" type="ORF">SKAU_G00319130</name>
</gene>
<evidence type="ECO:0000256" key="1">
    <source>
        <dbReference type="SAM" id="MobiDB-lite"/>
    </source>
</evidence>
<name>A0A9Q1IIP1_SYNKA</name>
<dbReference type="Pfam" id="PF10184">
    <property type="entry name" value="DUF2358"/>
    <property type="match status" value="1"/>
</dbReference>
<dbReference type="EMBL" id="JAINUF010000014">
    <property type="protein sequence ID" value="KAJ8341985.1"/>
    <property type="molecule type" value="Genomic_DNA"/>
</dbReference>
<feature type="region of interest" description="Disordered" evidence="1">
    <location>
        <begin position="260"/>
        <end position="287"/>
    </location>
</feature>
<feature type="region of interest" description="Disordered" evidence="1">
    <location>
        <begin position="185"/>
        <end position="207"/>
    </location>
</feature>
<keyword evidence="3" id="KW-1185">Reference proteome</keyword>
<dbReference type="PANTHER" id="PTHR31094:SF2">
    <property type="entry name" value="RIKEN CDNA 2310061I04 GENE"/>
    <property type="match status" value="1"/>
</dbReference>